<evidence type="ECO:0000313" key="2">
    <source>
        <dbReference type="Proteomes" id="UP001150603"/>
    </source>
</evidence>
<accession>A0ACC1J0G4</accession>
<keyword evidence="2" id="KW-1185">Reference proteome</keyword>
<dbReference type="Proteomes" id="UP001150603">
    <property type="component" value="Unassembled WGS sequence"/>
</dbReference>
<evidence type="ECO:0000313" key="1">
    <source>
        <dbReference type="EMBL" id="KAJ1932623.1"/>
    </source>
</evidence>
<gene>
    <name evidence="1" type="ORF">FBU59_006308</name>
</gene>
<protein>
    <submittedName>
        <fullName evidence="1">Uncharacterized protein</fullName>
    </submittedName>
</protein>
<comment type="caution">
    <text evidence="1">The sequence shown here is derived from an EMBL/GenBank/DDBJ whole genome shotgun (WGS) entry which is preliminary data.</text>
</comment>
<proteinExistence type="predicted"/>
<sequence length="101" mass="11212">GFFNDPVLAKSTRYQLSTSGLIPAYYFTHTGFGAVVAERGYGINYMIEPRCIKFGTEGKTREAGNGSDVRQFELTLRQAMLELKVICEQANNIPLGDTSRL</sequence>
<reference evidence="1" key="1">
    <citation type="submission" date="2022-07" db="EMBL/GenBank/DDBJ databases">
        <title>Phylogenomic reconstructions and comparative analyses of Kickxellomycotina fungi.</title>
        <authorList>
            <person name="Reynolds N.K."/>
            <person name="Stajich J.E."/>
            <person name="Barry K."/>
            <person name="Grigoriev I.V."/>
            <person name="Crous P."/>
            <person name="Smith M.E."/>
        </authorList>
    </citation>
    <scope>NUCLEOTIDE SEQUENCE</scope>
    <source>
        <strain evidence="1">NRRL 5244</strain>
    </source>
</reference>
<dbReference type="EMBL" id="JANBPW010005435">
    <property type="protein sequence ID" value="KAJ1932623.1"/>
    <property type="molecule type" value="Genomic_DNA"/>
</dbReference>
<feature type="non-terminal residue" evidence="1">
    <location>
        <position position="1"/>
    </location>
</feature>
<name>A0ACC1J0G4_9FUNG</name>
<organism evidence="1 2">
    <name type="scientific">Linderina macrospora</name>
    <dbReference type="NCBI Taxonomy" id="4868"/>
    <lineage>
        <taxon>Eukaryota</taxon>
        <taxon>Fungi</taxon>
        <taxon>Fungi incertae sedis</taxon>
        <taxon>Zoopagomycota</taxon>
        <taxon>Kickxellomycotina</taxon>
        <taxon>Kickxellomycetes</taxon>
        <taxon>Kickxellales</taxon>
        <taxon>Kickxellaceae</taxon>
        <taxon>Linderina</taxon>
    </lineage>
</organism>